<protein>
    <submittedName>
        <fullName evidence="3">Tyrosine-type recombinase/integrase</fullName>
    </submittedName>
</protein>
<evidence type="ECO:0000259" key="2">
    <source>
        <dbReference type="PROSITE" id="PS51898"/>
    </source>
</evidence>
<dbReference type="GO" id="GO:0006310">
    <property type="term" value="P:DNA recombination"/>
    <property type="evidence" value="ECO:0007669"/>
    <property type="project" value="UniProtKB-KW"/>
</dbReference>
<evidence type="ECO:0000256" key="1">
    <source>
        <dbReference type="ARBA" id="ARBA00023172"/>
    </source>
</evidence>
<keyword evidence="1" id="KW-0233">DNA recombination</keyword>
<keyword evidence="4" id="KW-1185">Reference proteome</keyword>
<accession>A0A844GCE0</accession>
<dbReference type="Pfam" id="PF00589">
    <property type="entry name" value="Phage_integrase"/>
    <property type="match status" value="1"/>
</dbReference>
<proteinExistence type="predicted"/>
<comment type="caution">
    <text evidence="3">The sequence shown here is derived from an EMBL/GenBank/DDBJ whole genome shotgun (WGS) entry which is preliminary data.</text>
</comment>
<dbReference type="EMBL" id="WLYX01000001">
    <property type="protein sequence ID" value="MTD32434.1"/>
    <property type="molecule type" value="Genomic_DNA"/>
</dbReference>
<name>A0A844GCE0_9NEIS</name>
<dbReference type="Gene3D" id="1.10.443.10">
    <property type="entry name" value="Intergrase catalytic core"/>
    <property type="match status" value="1"/>
</dbReference>
<dbReference type="InterPro" id="IPR013762">
    <property type="entry name" value="Integrase-like_cat_sf"/>
</dbReference>
<sequence length="131" mass="15099">MERYLTPNEQQQLLNAAYRVNDPLAQRDYHIMAALLHSGCRITEFSLITLGDTFDALKTGYLFIPRENRKGGKRDHKVFVTKALRLHLVALINLNGSQLSSDPLVPGRFGQPLTVRNYQQRIRYWAKEACR</sequence>
<evidence type="ECO:0000313" key="3">
    <source>
        <dbReference type="EMBL" id="MTD32434.1"/>
    </source>
</evidence>
<dbReference type="Proteomes" id="UP000446658">
    <property type="component" value="Unassembled WGS sequence"/>
</dbReference>
<feature type="domain" description="Tyr recombinase" evidence="2">
    <location>
        <begin position="1"/>
        <end position="131"/>
    </location>
</feature>
<dbReference type="GO" id="GO:0015074">
    <property type="term" value="P:DNA integration"/>
    <property type="evidence" value="ECO:0007669"/>
    <property type="project" value="InterPro"/>
</dbReference>
<dbReference type="PROSITE" id="PS51898">
    <property type="entry name" value="TYR_RECOMBINASE"/>
    <property type="match status" value="1"/>
</dbReference>
<reference evidence="3 4" key="1">
    <citation type="submission" date="2019-11" db="EMBL/GenBank/DDBJ databases">
        <title>Draft genome sequence of Paludibacterium sp. dN18-1.</title>
        <authorList>
            <person name="Im W.-T."/>
        </authorList>
    </citation>
    <scope>NUCLEOTIDE SEQUENCE [LARGE SCALE GENOMIC DNA]</scope>
    <source>
        <strain evidence="4">dN 18-1</strain>
    </source>
</reference>
<dbReference type="AlphaFoldDB" id="A0A844GCE0"/>
<gene>
    <name evidence="3" type="ORF">GKE73_01365</name>
</gene>
<dbReference type="SUPFAM" id="SSF56349">
    <property type="entry name" value="DNA breaking-rejoining enzymes"/>
    <property type="match status" value="1"/>
</dbReference>
<dbReference type="RefSeq" id="WP_376767251.1">
    <property type="nucleotide sequence ID" value="NZ_WLYX01000001.1"/>
</dbReference>
<dbReference type="InterPro" id="IPR011010">
    <property type="entry name" value="DNA_brk_join_enz"/>
</dbReference>
<organism evidence="3 4">
    <name type="scientific">Paludibacterium denitrificans</name>
    <dbReference type="NCBI Taxonomy" id="2675226"/>
    <lineage>
        <taxon>Bacteria</taxon>
        <taxon>Pseudomonadati</taxon>
        <taxon>Pseudomonadota</taxon>
        <taxon>Betaproteobacteria</taxon>
        <taxon>Neisseriales</taxon>
        <taxon>Chromobacteriaceae</taxon>
        <taxon>Paludibacterium</taxon>
    </lineage>
</organism>
<evidence type="ECO:0000313" key="4">
    <source>
        <dbReference type="Proteomes" id="UP000446658"/>
    </source>
</evidence>
<dbReference type="InterPro" id="IPR002104">
    <property type="entry name" value="Integrase_catalytic"/>
</dbReference>
<dbReference type="GO" id="GO:0003677">
    <property type="term" value="F:DNA binding"/>
    <property type="evidence" value="ECO:0007669"/>
    <property type="project" value="InterPro"/>
</dbReference>